<dbReference type="RefSeq" id="WP_186660426.1">
    <property type="nucleotide sequence ID" value="NZ_CP077095.1"/>
</dbReference>
<dbReference type="KEGG" id="pxn:HU772_009210"/>
<organism evidence="1 2">
    <name type="scientific">Pseudomonas xantholysinigenes</name>
    <dbReference type="NCBI Taxonomy" id="2745490"/>
    <lineage>
        <taxon>Bacteria</taxon>
        <taxon>Pseudomonadati</taxon>
        <taxon>Pseudomonadota</taxon>
        <taxon>Gammaproteobacteria</taxon>
        <taxon>Pseudomonadales</taxon>
        <taxon>Pseudomonadaceae</taxon>
        <taxon>Pseudomonas</taxon>
    </lineage>
</organism>
<accession>A0A9E6Q0G4</accession>
<keyword evidence="2" id="KW-1185">Reference proteome</keyword>
<reference evidence="1 2" key="1">
    <citation type="journal article" date="2020" name="Microorganisms">
        <title>Reliable Identification of Environmental Pseudomonas Isolates Using the rpoD Gene.</title>
        <authorList>
            <consortium name="The Broad Institute Genome Sequencing Platform"/>
            <person name="Girard L."/>
            <person name="Lood C."/>
            <person name="Rokni-Zadeh H."/>
            <person name="van Noort V."/>
            <person name="Lavigne R."/>
            <person name="De Mot R."/>
        </authorList>
    </citation>
    <scope>NUCLEOTIDE SEQUENCE [LARGE SCALE GENOMIC DNA]</scope>
    <source>
        <strain evidence="1 2">RW9S1A</strain>
    </source>
</reference>
<proteinExistence type="predicted"/>
<dbReference type="EMBL" id="CP077095">
    <property type="protein sequence ID" value="QXI40227.1"/>
    <property type="molecule type" value="Genomic_DNA"/>
</dbReference>
<protein>
    <submittedName>
        <fullName evidence="1">Uncharacterized protein</fullName>
    </submittedName>
</protein>
<dbReference type="Proteomes" id="UP000633418">
    <property type="component" value="Chromosome"/>
</dbReference>
<gene>
    <name evidence="1" type="ORF">HU772_009210</name>
</gene>
<dbReference type="AlphaFoldDB" id="A0A9E6Q0G4"/>
<evidence type="ECO:0000313" key="2">
    <source>
        <dbReference type="Proteomes" id="UP000633418"/>
    </source>
</evidence>
<evidence type="ECO:0000313" key="1">
    <source>
        <dbReference type="EMBL" id="QXI40227.1"/>
    </source>
</evidence>
<sequence length="217" mass="24687">MHNSSLVSLSQSQANLIGLGSHLSVEERNDLFDLLTHAEGFASRFLDHEELWKPWLDRYRNRLEKHGCISRGSLSHPPQVINDYADFDAQLGPVGTGGVPAQLARQARDALGVLRGSAFARRFFQRGSANGQSSTFLVTPCLRDARGRIEFAVYAFQLNASVEIRDFDFWTETRRDIVVWHVGTAYRFDREQFAAYREQVQKDLLGWSQRALEELSL</sequence>
<reference evidence="1 2" key="2">
    <citation type="journal article" date="2021" name="Microorganisms">
        <title>The Ever-Expanding Pseudomonas Genus: Description of 43 New Species and Partition of the Pseudomonas putida Group.</title>
        <authorList>
            <person name="Girard L."/>
            <person name="Lood C."/>
            <person name="Hofte M."/>
            <person name="Vandamme P."/>
            <person name="Rokni-Zadeh H."/>
            <person name="van Noort V."/>
            <person name="Lavigne R."/>
            <person name="De Mot R."/>
        </authorList>
    </citation>
    <scope>NUCLEOTIDE SEQUENCE [LARGE SCALE GENOMIC DNA]</scope>
    <source>
        <strain evidence="1 2">RW9S1A</strain>
    </source>
</reference>
<name>A0A9E6Q0G4_9PSED</name>